<feature type="region of interest" description="Disordered" evidence="1">
    <location>
        <begin position="85"/>
        <end position="116"/>
    </location>
</feature>
<feature type="region of interest" description="Disordered" evidence="1">
    <location>
        <begin position="1"/>
        <end position="25"/>
    </location>
</feature>
<feature type="compositionally biased region" description="Basic and acidic residues" evidence="1">
    <location>
        <begin position="16"/>
        <end position="25"/>
    </location>
</feature>
<sequence>MATQQEGGGAAVAEQQDDKERSCGDKTRDCGLQFMDCMASFGRGTVTAGRSCSTATSHAVYPVKERLVKTKDACMVYFHPHTEKTPVGPEVPRFRHGTEALADKGGRLDKEGGVKD</sequence>
<reference evidence="2" key="1">
    <citation type="submission" date="2021-01" db="EMBL/GenBank/DDBJ databases">
        <authorList>
            <person name="Corre E."/>
            <person name="Pelletier E."/>
            <person name="Niang G."/>
            <person name="Scheremetjew M."/>
            <person name="Finn R."/>
            <person name="Kale V."/>
            <person name="Holt S."/>
            <person name="Cochrane G."/>
            <person name="Meng A."/>
            <person name="Brown T."/>
            <person name="Cohen L."/>
        </authorList>
    </citation>
    <scope>NUCLEOTIDE SEQUENCE</scope>
    <source>
        <strain evidence="2">CCMP3105</strain>
    </source>
</reference>
<name>A0A7S4V9C1_9DINO</name>
<feature type="compositionally biased region" description="Gly residues" evidence="1">
    <location>
        <begin position="1"/>
        <end position="10"/>
    </location>
</feature>
<accession>A0A7S4V9C1</accession>
<proteinExistence type="predicted"/>
<dbReference type="EMBL" id="HBNR01016746">
    <property type="protein sequence ID" value="CAE4571415.1"/>
    <property type="molecule type" value="Transcribed_RNA"/>
</dbReference>
<protein>
    <submittedName>
        <fullName evidence="2">Uncharacterized protein</fullName>
    </submittedName>
</protein>
<dbReference type="AlphaFoldDB" id="A0A7S4V9C1"/>
<organism evidence="2">
    <name type="scientific">Alexandrium monilatum</name>
    <dbReference type="NCBI Taxonomy" id="311494"/>
    <lineage>
        <taxon>Eukaryota</taxon>
        <taxon>Sar</taxon>
        <taxon>Alveolata</taxon>
        <taxon>Dinophyceae</taxon>
        <taxon>Gonyaulacales</taxon>
        <taxon>Pyrocystaceae</taxon>
        <taxon>Alexandrium</taxon>
    </lineage>
</organism>
<gene>
    <name evidence="2" type="ORF">AMON00008_LOCUS11034</name>
</gene>
<evidence type="ECO:0000256" key="1">
    <source>
        <dbReference type="SAM" id="MobiDB-lite"/>
    </source>
</evidence>
<feature type="compositionally biased region" description="Basic and acidic residues" evidence="1">
    <location>
        <begin position="92"/>
        <end position="116"/>
    </location>
</feature>
<evidence type="ECO:0000313" key="2">
    <source>
        <dbReference type="EMBL" id="CAE4571415.1"/>
    </source>
</evidence>